<name>A0A845L927_HELGE</name>
<reference evidence="1 2" key="1">
    <citation type="submission" date="2020-01" db="EMBL/GenBank/DDBJ databases">
        <title>Whole genome sequence of Heliobacterium gestii DSM 11169.</title>
        <authorList>
            <person name="Kyndt J.A."/>
            <person name="Meyer T.E."/>
        </authorList>
    </citation>
    <scope>NUCLEOTIDE SEQUENCE [LARGE SCALE GENOMIC DNA]</scope>
    <source>
        <strain evidence="1 2">DSM 11169</strain>
    </source>
</reference>
<dbReference type="InterPro" id="IPR006699">
    <property type="entry name" value="GlpP"/>
</dbReference>
<protein>
    <submittedName>
        <fullName evidence="1">Glycerol-3-phosphate responsive antiterminator</fullName>
    </submittedName>
</protein>
<dbReference type="RefSeq" id="WP_161261260.1">
    <property type="nucleotide sequence ID" value="NZ_JAFBDC010000003.1"/>
</dbReference>
<evidence type="ECO:0000313" key="2">
    <source>
        <dbReference type="Proteomes" id="UP000471031"/>
    </source>
</evidence>
<proteinExistence type="predicted"/>
<dbReference type="AlphaFoldDB" id="A0A845L927"/>
<sequence length="189" mass="20578">MGFLETVMEGTKIGGALRRLEDLEELIGHPKIRTIFLLGGDVNHLPNAIKRIRAAQKNVLAHIDLIEGIGKDKAGIHLLKRMGVHGIVTTKSNLVKLAVEEGLWVVQRVFIVDSESIKTAIRVAGDVKPSAVEILPATVPRFVIQDLKKALGVPVLAGGLLRTEADVRDAFEKGIDAVSTSLRHLWFCS</sequence>
<organism evidence="1 2">
    <name type="scientific">Heliomicrobium gestii</name>
    <name type="common">Heliobacterium gestii</name>
    <dbReference type="NCBI Taxonomy" id="2699"/>
    <lineage>
        <taxon>Bacteria</taxon>
        <taxon>Bacillati</taxon>
        <taxon>Bacillota</taxon>
        <taxon>Clostridia</taxon>
        <taxon>Eubacteriales</taxon>
        <taxon>Heliobacteriaceae</taxon>
        <taxon>Heliomicrobium</taxon>
    </lineage>
</organism>
<dbReference type="Proteomes" id="UP000471031">
    <property type="component" value="Unassembled WGS sequence"/>
</dbReference>
<dbReference type="GO" id="GO:0006355">
    <property type="term" value="P:regulation of DNA-templated transcription"/>
    <property type="evidence" value="ECO:0007669"/>
    <property type="project" value="InterPro"/>
</dbReference>
<dbReference type="EMBL" id="WXEX01000004">
    <property type="protein sequence ID" value="MZP42708.1"/>
    <property type="molecule type" value="Genomic_DNA"/>
</dbReference>
<dbReference type="PIRSF" id="PIRSF016897">
    <property type="entry name" value="GlpP"/>
    <property type="match status" value="1"/>
</dbReference>
<dbReference type="GO" id="GO:0006071">
    <property type="term" value="P:glycerol metabolic process"/>
    <property type="evidence" value="ECO:0007669"/>
    <property type="project" value="InterPro"/>
</dbReference>
<dbReference type="Pfam" id="PF04309">
    <property type="entry name" value="G3P_antiterm"/>
    <property type="match status" value="1"/>
</dbReference>
<dbReference type="PANTHER" id="PTHR35787">
    <property type="entry name" value="GLYCEROL UPTAKE OPERON ANTITERMINATOR REGULATORY PROTEIN"/>
    <property type="match status" value="1"/>
</dbReference>
<keyword evidence="2" id="KW-1185">Reference proteome</keyword>
<dbReference type="PANTHER" id="PTHR35787:SF1">
    <property type="entry name" value="GLYCEROL UPTAKE OPERON ANTITERMINATOR REGULATORY PROTEIN"/>
    <property type="match status" value="1"/>
</dbReference>
<dbReference type="SUPFAM" id="SSF110391">
    <property type="entry name" value="GlpP-like"/>
    <property type="match status" value="1"/>
</dbReference>
<dbReference type="InterPro" id="IPR013785">
    <property type="entry name" value="Aldolase_TIM"/>
</dbReference>
<comment type="caution">
    <text evidence="1">The sequence shown here is derived from an EMBL/GenBank/DDBJ whole genome shotgun (WGS) entry which is preliminary data.</text>
</comment>
<dbReference type="Gene3D" id="3.20.20.70">
    <property type="entry name" value="Aldolase class I"/>
    <property type="match status" value="1"/>
</dbReference>
<dbReference type="OrthoDB" id="9799580at2"/>
<accession>A0A845L927</accession>
<gene>
    <name evidence="1" type="ORF">GTO89_06600</name>
</gene>
<evidence type="ECO:0000313" key="1">
    <source>
        <dbReference type="EMBL" id="MZP42708.1"/>
    </source>
</evidence>